<comment type="caution">
    <text evidence="2">The sequence shown here is derived from an EMBL/GenBank/DDBJ whole genome shotgun (WGS) entry which is preliminary data.</text>
</comment>
<proteinExistence type="predicted"/>
<keyword evidence="1" id="KW-1133">Transmembrane helix</keyword>
<evidence type="ECO:0000313" key="2">
    <source>
        <dbReference type="EMBL" id="TBN15754.1"/>
    </source>
</evidence>
<keyword evidence="1" id="KW-0472">Membrane</keyword>
<sequence>MKTEELILVKKVDLKNNCPECFSKDGLQLTFKQKFVETAFYKSITNSVSHEIFCNTCNSIIYPERWTDDIERVFEYHKKAFTPKSTSKSFKNIFWILLIAGLAISFTLAFLAVFNLE</sequence>
<organism evidence="2 3">
    <name type="scientific">Hyunsoonleella pacifica</name>
    <dbReference type="NCBI Taxonomy" id="1080224"/>
    <lineage>
        <taxon>Bacteria</taxon>
        <taxon>Pseudomonadati</taxon>
        <taxon>Bacteroidota</taxon>
        <taxon>Flavobacteriia</taxon>
        <taxon>Flavobacteriales</taxon>
        <taxon>Flavobacteriaceae</taxon>
    </lineage>
</organism>
<keyword evidence="3" id="KW-1185">Reference proteome</keyword>
<name>A0A4Q9FP28_9FLAO</name>
<feature type="transmembrane region" description="Helical" evidence="1">
    <location>
        <begin position="93"/>
        <end position="114"/>
    </location>
</feature>
<protein>
    <submittedName>
        <fullName evidence="2">Uncharacterized protein</fullName>
    </submittedName>
</protein>
<gene>
    <name evidence="2" type="ORF">EYD46_11575</name>
</gene>
<accession>A0A4Q9FP28</accession>
<keyword evidence="1" id="KW-0812">Transmembrane</keyword>
<dbReference type="Proteomes" id="UP000292372">
    <property type="component" value="Unassembled WGS sequence"/>
</dbReference>
<reference evidence="2 3" key="1">
    <citation type="journal article" date="2015" name="Int. J. Syst. Evol. Microbiol.">
        <title>Hyunsoonleella pacifica sp. nov., isolated from seawater of South Pacific Gyre.</title>
        <authorList>
            <person name="Gao X."/>
            <person name="Zhang Z."/>
            <person name="Dai X."/>
            <person name="Zhang X.H."/>
        </authorList>
    </citation>
    <scope>NUCLEOTIDE SEQUENCE [LARGE SCALE GENOMIC DNA]</scope>
    <source>
        <strain evidence="2 3">SW033</strain>
    </source>
</reference>
<evidence type="ECO:0000256" key="1">
    <source>
        <dbReference type="SAM" id="Phobius"/>
    </source>
</evidence>
<dbReference type="EMBL" id="SIRS01000004">
    <property type="protein sequence ID" value="TBN15754.1"/>
    <property type="molecule type" value="Genomic_DNA"/>
</dbReference>
<dbReference type="AlphaFoldDB" id="A0A4Q9FP28"/>
<evidence type="ECO:0000313" key="3">
    <source>
        <dbReference type="Proteomes" id="UP000292372"/>
    </source>
</evidence>
<dbReference type="RefSeq" id="WP_130937306.1">
    <property type="nucleotide sequence ID" value="NZ_BMEE01000003.1"/>
</dbReference>
<dbReference type="OrthoDB" id="1139350at2"/>